<protein>
    <submittedName>
        <fullName evidence="1">Uncharacterized protein</fullName>
    </submittedName>
</protein>
<comment type="caution">
    <text evidence="1">The sequence shown here is derived from an EMBL/GenBank/DDBJ whole genome shotgun (WGS) entry which is preliminary data.</text>
</comment>
<dbReference type="Proteomes" id="UP000822476">
    <property type="component" value="Unassembled WGS sequence"/>
</dbReference>
<evidence type="ECO:0000313" key="2">
    <source>
        <dbReference type="Proteomes" id="UP000822476"/>
    </source>
</evidence>
<reference evidence="1" key="1">
    <citation type="submission" date="2019-07" db="EMBL/GenBank/DDBJ databases">
        <title>Annotation for the trematode Paragonimus miyazaki's.</title>
        <authorList>
            <person name="Choi Y.-J."/>
        </authorList>
    </citation>
    <scope>NUCLEOTIDE SEQUENCE</scope>
    <source>
        <strain evidence="1">Japan</strain>
    </source>
</reference>
<dbReference type="EMBL" id="JTDE01003526">
    <property type="protein sequence ID" value="KAF7255959.1"/>
    <property type="molecule type" value="Genomic_DNA"/>
</dbReference>
<proteinExistence type="predicted"/>
<name>A0A8S9YM52_9TREM</name>
<sequence length="135" mass="15728">MPQPDKLFKWTSYPTDRRNLNLPAADWTNDLTLGERSLKELCHNVPVSDRRCEVPVYAPTQPVQDIQQKFAAVFKDGLDRHMKTKASAARSPPQDPFSDSDDLFLMRYWSSSIMKLIKTLKHVPTRTNEYRLHIR</sequence>
<organism evidence="1 2">
    <name type="scientific">Paragonimus skrjabini miyazakii</name>
    <dbReference type="NCBI Taxonomy" id="59628"/>
    <lineage>
        <taxon>Eukaryota</taxon>
        <taxon>Metazoa</taxon>
        <taxon>Spiralia</taxon>
        <taxon>Lophotrochozoa</taxon>
        <taxon>Platyhelminthes</taxon>
        <taxon>Trematoda</taxon>
        <taxon>Digenea</taxon>
        <taxon>Plagiorchiida</taxon>
        <taxon>Troglotremata</taxon>
        <taxon>Troglotrematidae</taxon>
        <taxon>Paragonimus</taxon>
    </lineage>
</organism>
<dbReference type="AlphaFoldDB" id="A0A8S9YM52"/>
<keyword evidence="2" id="KW-1185">Reference proteome</keyword>
<accession>A0A8S9YM52</accession>
<gene>
    <name evidence="1" type="ORF">EG68_07522</name>
</gene>
<evidence type="ECO:0000313" key="1">
    <source>
        <dbReference type="EMBL" id="KAF7255959.1"/>
    </source>
</evidence>